<evidence type="ECO:0008006" key="4">
    <source>
        <dbReference type="Google" id="ProtNLM"/>
    </source>
</evidence>
<feature type="region of interest" description="Disordered" evidence="1">
    <location>
        <begin position="1"/>
        <end position="22"/>
    </location>
</feature>
<dbReference type="PANTHER" id="PTHR33223">
    <property type="entry name" value="CCHC-TYPE DOMAIN-CONTAINING PROTEIN"/>
    <property type="match status" value="1"/>
</dbReference>
<protein>
    <recommendedName>
        <fullName evidence="4">Reverse transcriptase domain-containing protein</fullName>
    </recommendedName>
</protein>
<dbReference type="Proteomes" id="UP001151760">
    <property type="component" value="Unassembled WGS sequence"/>
</dbReference>
<accession>A0ABQ5H3P8</accession>
<comment type="caution">
    <text evidence="2">The sequence shown here is derived from an EMBL/GenBank/DDBJ whole genome shotgun (WGS) entry which is preliminary data.</text>
</comment>
<organism evidence="2 3">
    <name type="scientific">Tanacetum coccineum</name>
    <dbReference type="NCBI Taxonomy" id="301880"/>
    <lineage>
        <taxon>Eukaryota</taxon>
        <taxon>Viridiplantae</taxon>
        <taxon>Streptophyta</taxon>
        <taxon>Embryophyta</taxon>
        <taxon>Tracheophyta</taxon>
        <taxon>Spermatophyta</taxon>
        <taxon>Magnoliopsida</taxon>
        <taxon>eudicotyledons</taxon>
        <taxon>Gunneridae</taxon>
        <taxon>Pentapetalae</taxon>
        <taxon>asterids</taxon>
        <taxon>campanulids</taxon>
        <taxon>Asterales</taxon>
        <taxon>Asteraceae</taxon>
        <taxon>Asteroideae</taxon>
        <taxon>Anthemideae</taxon>
        <taxon>Anthemidinae</taxon>
        <taxon>Tanacetum</taxon>
    </lineage>
</organism>
<keyword evidence="3" id="KW-1185">Reference proteome</keyword>
<feature type="region of interest" description="Disordered" evidence="1">
    <location>
        <begin position="64"/>
        <end position="93"/>
    </location>
</feature>
<evidence type="ECO:0000313" key="2">
    <source>
        <dbReference type="EMBL" id="GJT82505.1"/>
    </source>
</evidence>
<evidence type="ECO:0000313" key="3">
    <source>
        <dbReference type="Proteomes" id="UP001151760"/>
    </source>
</evidence>
<sequence>MTPPLGFSTPPQIPNNTASERPPVITTVFSATTPENTLFAYRASTSANLNMIISPVFVEENYEDYDEEREMEQRPEPNREATPSLRPRSPVVHRQRERVVGFEEAPNREGSMGGRNAEGLVNGQPLNFPLQTQIGNPPAGGISTYHPQGGIYHRLSPTMAYLHTMDLCTFADSTGSVTSFVRWSEDYPLPDGLKMPSYIGSYDGKRDPDNFLHLFKGAIRMQKWLMPVACHMFTYTLKDSARIWWNGQNTGSILNYEDLKAKSCSHFSQQKKFTKTHLVVHNIKQREGKSTRTFVTRYTDDTL</sequence>
<gene>
    <name evidence="2" type="ORF">Tco_1056847</name>
</gene>
<dbReference type="EMBL" id="BQNB010019174">
    <property type="protein sequence ID" value="GJT82505.1"/>
    <property type="molecule type" value="Genomic_DNA"/>
</dbReference>
<evidence type="ECO:0000256" key="1">
    <source>
        <dbReference type="SAM" id="MobiDB-lite"/>
    </source>
</evidence>
<name>A0ABQ5H3P8_9ASTR</name>
<reference evidence="2" key="1">
    <citation type="journal article" date="2022" name="Int. J. Mol. Sci.">
        <title>Draft Genome of Tanacetum Coccineum: Genomic Comparison of Closely Related Tanacetum-Family Plants.</title>
        <authorList>
            <person name="Yamashiro T."/>
            <person name="Shiraishi A."/>
            <person name="Nakayama K."/>
            <person name="Satake H."/>
        </authorList>
    </citation>
    <scope>NUCLEOTIDE SEQUENCE</scope>
</reference>
<proteinExistence type="predicted"/>
<dbReference type="PANTHER" id="PTHR33223:SF11">
    <property type="entry name" value="ELEMENT PROTEIN, PUTATIVE-RELATED"/>
    <property type="match status" value="1"/>
</dbReference>
<reference evidence="2" key="2">
    <citation type="submission" date="2022-01" db="EMBL/GenBank/DDBJ databases">
        <authorList>
            <person name="Yamashiro T."/>
            <person name="Shiraishi A."/>
            <person name="Satake H."/>
            <person name="Nakayama K."/>
        </authorList>
    </citation>
    <scope>NUCLEOTIDE SEQUENCE</scope>
</reference>